<evidence type="ECO:0000313" key="2">
    <source>
        <dbReference type="EMBL" id="CAA9238522.1"/>
    </source>
</evidence>
<feature type="region of interest" description="Disordered" evidence="1">
    <location>
        <begin position="1"/>
        <end position="109"/>
    </location>
</feature>
<feature type="non-terminal residue" evidence="2">
    <location>
        <position position="109"/>
    </location>
</feature>
<feature type="compositionally biased region" description="Basic residues" evidence="1">
    <location>
        <begin position="46"/>
        <end position="70"/>
    </location>
</feature>
<gene>
    <name evidence="2" type="ORF">AVDCRST_MAG10-1488</name>
</gene>
<feature type="non-terminal residue" evidence="2">
    <location>
        <position position="1"/>
    </location>
</feature>
<reference evidence="2" key="1">
    <citation type="submission" date="2020-02" db="EMBL/GenBank/DDBJ databases">
        <authorList>
            <person name="Meier V. D."/>
        </authorList>
    </citation>
    <scope>NUCLEOTIDE SEQUENCE</scope>
    <source>
        <strain evidence="2">AVDCRST_MAG10</strain>
    </source>
</reference>
<protein>
    <submittedName>
        <fullName evidence="2">Uncharacterized protein</fullName>
    </submittedName>
</protein>
<feature type="compositionally biased region" description="Basic residues" evidence="1">
    <location>
        <begin position="92"/>
        <end position="109"/>
    </location>
</feature>
<dbReference type="EMBL" id="CADCTB010000098">
    <property type="protein sequence ID" value="CAA9238522.1"/>
    <property type="molecule type" value="Genomic_DNA"/>
</dbReference>
<name>A0A6J4I0U9_9ACTN</name>
<organism evidence="2">
    <name type="scientific">uncultured Acidimicrobiales bacterium</name>
    <dbReference type="NCBI Taxonomy" id="310071"/>
    <lineage>
        <taxon>Bacteria</taxon>
        <taxon>Bacillati</taxon>
        <taxon>Actinomycetota</taxon>
        <taxon>Acidimicrobiia</taxon>
        <taxon>Acidimicrobiales</taxon>
        <taxon>environmental samples</taxon>
    </lineage>
</organism>
<feature type="compositionally biased region" description="Basic and acidic residues" evidence="1">
    <location>
        <begin position="25"/>
        <end position="45"/>
    </location>
</feature>
<sequence>EPGLHAGLRRHPRGDPGHARGCGVHRPDGRPPRGADHLPDLPAGERRRRLRPAGHAAHRGRIRPRRHAGRRGPGLSEVRHTGHRGVGLRPRLGSRRRRGRRRPGRAPQL</sequence>
<accession>A0A6J4I0U9</accession>
<proteinExistence type="predicted"/>
<evidence type="ECO:0000256" key="1">
    <source>
        <dbReference type="SAM" id="MobiDB-lite"/>
    </source>
</evidence>
<dbReference type="AlphaFoldDB" id="A0A6J4I0U9"/>